<proteinExistence type="predicted"/>
<gene>
    <name evidence="2" type="ORF">BXYJ_LOCUS14075</name>
</gene>
<reference evidence="6" key="1">
    <citation type="submission" date="2016-11" db="UniProtKB">
        <authorList>
            <consortium name="WormBaseParasite"/>
        </authorList>
    </citation>
    <scope>IDENTIFICATION</scope>
</reference>
<sequence>MVEILDPTPAFADKEFIDWWEHLGIQPMLQEVYNQTFTSEFSHRTVKQTYLNLINAHRQRIQRFFIAEDEDEDKKLADTMAELDDIARKEEKLHSHWESLERNSREVMKNMEEYVRECSKATIEIEQKILDGNKQYDERRFFIVREAEKKTVEFMTKRYHSIRIRILQDLRKFLQEKSEEHLQSQIAKLLRIYNERREARAHLSKLRSKLSSLRIRYYSEPVEKAIELDTLRDQVHKNDQEIALLTSELKNLETNAAGMEPIDSVRVEYSPAQTSPIYDVTPVENAQQHKRNRAVSMTQVIERLKVPQMKFDLEEKD</sequence>
<dbReference type="EMBL" id="CAJFCV020000006">
    <property type="protein sequence ID" value="CAG9129484.1"/>
    <property type="molecule type" value="Genomic_DNA"/>
</dbReference>
<organism evidence="4 6">
    <name type="scientific">Bursaphelenchus xylophilus</name>
    <name type="common">Pinewood nematode worm</name>
    <name type="synonym">Aphelenchoides xylophilus</name>
    <dbReference type="NCBI Taxonomy" id="6326"/>
    <lineage>
        <taxon>Eukaryota</taxon>
        <taxon>Metazoa</taxon>
        <taxon>Ecdysozoa</taxon>
        <taxon>Nematoda</taxon>
        <taxon>Chromadorea</taxon>
        <taxon>Rhabditida</taxon>
        <taxon>Tylenchina</taxon>
        <taxon>Tylenchomorpha</taxon>
        <taxon>Aphelenchoidea</taxon>
        <taxon>Aphelenchoididae</taxon>
        <taxon>Bursaphelenchus</taxon>
    </lineage>
</organism>
<reference evidence="3" key="2">
    <citation type="submission" date="2020-08" db="EMBL/GenBank/DDBJ databases">
        <authorList>
            <person name="Kikuchi T."/>
        </authorList>
    </citation>
    <scope>NUCLEOTIDE SEQUENCE</scope>
    <source>
        <strain evidence="2">Ka4C1</strain>
    </source>
</reference>
<dbReference type="SMR" id="A0A1I7SLC1"/>
<dbReference type="WBParaSite" id="BXY_1385300.1">
    <property type="protein sequence ID" value="BXY_1385300.1"/>
    <property type="gene ID" value="BXY_1385300"/>
</dbReference>
<evidence type="ECO:0000313" key="5">
    <source>
        <dbReference type="Proteomes" id="UP000659654"/>
    </source>
</evidence>
<dbReference type="Proteomes" id="UP000659654">
    <property type="component" value="Unassembled WGS sequence"/>
</dbReference>
<keyword evidence="1" id="KW-0175">Coiled coil</keyword>
<dbReference type="AlphaFoldDB" id="A0A1I7SLC1"/>
<protein>
    <submittedName>
        <fullName evidence="2">(pine wood nematode) hypothetical protein</fullName>
    </submittedName>
</protein>
<dbReference type="EMBL" id="CAJFDI010000006">
    <property type="protein sequence ID" value="CAD5233984.1"/>
    <property type="molecule type" value="Genomic_DNA"/>
</dbReference>
<keyword evidence="5" id="KW-1185">Reference proteome</keyword>
<feature type="coiled-coil region" evidence="1">
    <location>
        <begin position="196"/>
        <end position="255"/>
    </location>
</feature>
<dbReference type="OrthoDB" id="10384624at2759"/>
<evidence type="ECO:0000313" key="4">
    <source>
        <dbReference type="Proteomes" id="UP000095284"/>
    </source>
</evidence>
<dbReference type="Proteomes" id="UP000095284">
    <property type="component" value="Unplaced"/>
</dbReference>
<evidence type="ECO:0000256" key="1">
    <source>
        <dbReference type="SAM" id="Coils"/>
    </source>
</evidence>
<dbReference type="Proteomes" id="UP000582659">
    <property type="component" value="Unassembled WGS sequence"/>
</dbReference>
<name>A0A1I7SLC1_BURXY</name>
<evidence type="ECO:0000313" key="2">
    <source>
        <dbReference type="EMBL" id="CAD5233984.1"/>
    </source>
</evidence>
<accession>A0A1I7SLC1</accession>
<evidence type="ECO:0000313" key="3">
    <source>
        <dbReference type="EMBL" id="CAG9129484.1"/>
    </source>
</evidence>
<evidence type="ECO:0000313" key="6">
    <source>
        <dbReference type="WBParaSite" id="BXY_1385300.1"/>
    </source>
</evidence>